<dbReference type="InterPro" id="IPR000120">
    <property type="entry name" value="Amidase"/>
</dbReference>
<evidence type="ECO:0000259" key="1">
    <source>
        <dbReference type="Pfam" id="PF01425"/>
    </source>
</evidence>
<keyword evidence="3" id="KW-1185">Reference proteome</keyword>
<dbReference type="OrthoDB" id="112488at2"/>
<gene>
    <name evidence="2" type="ORF">CR159_10190</name>
</gene>
<dbReference type="InterPro" id="IPR020556">
    <property type="entry name" value="Amidase_CS"/>
</dbReference>
<dbReference type="EMBL" id="PDNW01000007">
    <property type="protein sequence ID" value="PLC49997.1"/>
    <property type="molecule type" value="Genomic_DNA"/>
</dbReference>
<protein>
    <submittedName>
        <fullName evidence="2">Amidase</fullName>
    </submittedName>
</protein>
<dbReference type="SUPFAM" id="SSF75304">
    <property type="entry name" value="Amidase signature (AS) enzymes"/>
    <property type="match status" value="1"/>
</dbReference>
<reference evidence="2 3" key="1">
    <citation type="submission" date="2017-10" db="EMBL/GenBank/DDBJ databases">
        <title>Two draft genome sequences of Pusillimonas sp. strains isolated from a nitrate- and radionuclide-contaminated groundwater in Russia.</title>
        <authorList>
            <person name="Grouzdev D.S."/>
            <person name="Tourova T.P."/>
            <person name="Goeva M.A."/>
            <person name="Babich T.L."/>
            <person name="Sokolova D.S."/>
            <person name="Abdullin R."/>
            <person name="Poltaraus A.B."/>
            <person name="Toshchakov S.V."/>
            <person name="Nazina T.N."/>
        </authorList>
    </citation>
    <scope>NUCLEOTIDE SEQUENCE [LARGE SCALE GENOMIC DNA]</scope>
    <source>
        <strain evidence="2 3">JR1/69-3-13</strain>
    </source>
</reference>
<dbReference type="Pfam" id="PF01425">
    <property type="entry name" value="Amidase"/>
    <property type="match status" value="1"/>
</dbReference>
<dbReference type="AlphaFoldDB" id="A0A2N4U4S8"/>
<dbReference type="InterPro" id="IPR036928">
    <property type="entry name" value="AS_sf"/>
</dbReference>
<dbReference type="PANTHER" id="PTHR11895">
    <property type="entry name" value="TRANSAMIDASE"/>
    <property type="match status" value="1"/>
</dbReference>
<accession>A0A2N4U4S8</accession>
<organism evidence="2 3">
    <name type="scientific">Pollutimonas subterranea</name>
    <dbReference type="NCBI Taxonomy" id="2045210"/>
    <lineage>
        <taxon>Bacteria</taxon>
        <taxon>Pseudomonadati</taxon>
        <taxon>Pseudomonadota</taxon>
        <taxon>Betaproteobacteria</taxon>
        <taxon>Burkholderiales</taxon>
        <taxon>Alcaligenaceae</taxon>
        <taxon>Pollutimonas</taxon>
    </lineage>
</organism>
<sequence length="494" mass="52703">MKDIAFASIESLALRLQQKSITSEALTGIFLQRIDELNPKLNAYSVVFHESAMALARASDLRRRHGLALGALDGIPIAVKDLCEIEGTTTTVGSRQWEHRQSTVTADIVKKLLAAGAVILGKTQMVEFAFGGWGTNPLMGTPWNPWDMTEHRIPGGSSSGSGVAVAAGLAPCAIGTDTGGSVRTPSSLNGITGLKTTKGLICLDGTFPLSHTLDTIGPMTRTASDAALLTAALCDAPHFGYAKAMAAIRRPDAADALAGKVICVVPPAQYGIDVQDDVLYVHQSMIATLKELGAKIIVRPLPFGIEDLMTKAGKIIACEGYHVHKEYISEPSLRVGQYVRERMLSAQDIPAHEYLDLLEAQKRMKECWQAWMANMDAVLLPSTPFTAAPLSSVDESQTPFGFFTRFVNVVDACSISIPAGFDRQKLPVGMQLVGKAFDEANILAVAIAVQGVTSWHTRTPILGSPHPIPPVATNGDNTAIVSSLPIHRGDHVPG</sequence>
<dbReference type="GO" id="GO:0003824">
    <property type="term" value="F:catalytic activity"/>
    <property type="evidence" value="ECO:0007669"/>
    <property type="project" value="InterPro"/>
</dbReference>
<evidence type="ECO:0000313" key="2">
    <source>
        <dbReference type="EMBL" id="PLC49997.1"/>
    </source>
</evidence>
<evidence type="ECO:0000313" key="3">
    <source>
        <dbReference type="Proteomes" id="UP000234190"/>
    </source>
</evidence>
<feature type="domain" description="Amidase" evidence="1">
    <location>
        <begin position="26"/>
        <end position="443"/>
    </location>
</feature>
<dbReference type="Proteomes" id="UP000234190">
    <property type="component" value="Unassembled WGS sequence"/>
</dbReference>
<proteinExistence type="predicted"/>
<dbReference type="RefSeq" id="WP_102073849.1">
    <property type="nucleotide sequence ID" value="NZ_PDNW01000007.1"/>
</dbReference>
<dbReference type="PANTHER" id="PTHR11895:SF176">
    <property type="entry name" value="AMIDASE AMID-RELATED"/>
    <property type="match status" value="1"/>
</dbReference>
<dbReference type="PROSITE" id="PS00571">
    <property type="entry name" value="AMIDASES"/>
    <property type="match status" value="1"/>
</dbReference>
<comment type="caution">
    <text evidence="2">The sequence shown here is derived from an EMBL/GenBank/DDBJ whole genome shotgun (WGS) entry which is preliminary data.</text>
</comment>
<dbReference type="Gene3D" id="3.90.1300.10">
    <property type="entry name" value="Amidase signature (AS) domain"/>
    <property type="match status" value="1"/>
</dbReference>
<dbReference type="InterPro" id="IPR023631">
    <property type="entry name" value="Amidase_dom"/>
</dbReference>
<name>A0A2N4U4S8_9BURK</name>